<dbReference type="InterPro" id="IPR003593">
    <property type="entry name" value="AAA+_ATPase"/>
</dbReference>
<feature type="domain" description="Response regulatory" evidence="9">
    <location>
        <begin position="2"/>
        <end position="116"/>
    </location>
</feature>
<dbReference type="InterPro" id="IPR025944">
    <property type="entry name" value="Sigma_54_int_dom_CS"/>
</dbReference>
<dbReference type="SUPFAM" id="SSF52172">
    <property type="entry name" value="CheY-like"/>
    <property type="match status" value="1"/>
</dbReference>
<dbReference type="Gene3D" id="3.40.50.300">
    <property type="entry name" value="P-loop containing nucleotide triphosphate hydrolases"/>
    <property type="match status" value="1"/>
</dbReference>
<dbReference type="InterPro" id="IPR002078">
    <property type="entry name" value="Sigma_54_int"/>
</dbReference>
<protein>
    <submittedName>
        <fullName evidence="10">Sigma-54-dependent Fis family transcriptional regulator</fullName>
    </submittedName>
</protein>
<dbReference type="GO" id="GO:0005524">
    <property type="term" value="F:ATP binding"/>
    <property type="evidence" value="ECO:0007669"/>
    <property type="project" value="UniProtKB-KW"/>
</dbReference>
<dbReference type="InterPro" id="IPR002197">
    <property type="entry name" value="HTH_Fis"/>
</dbReference>
<keyword evidence="7" id="KW-0597">Phosphoprotein</keyword>
<proteinExistence type="predicted"/>
<dbReference type="SMART" id="SM00448">
    <property type="entry name" value="REC"/>
    <property type="match status" value="1"/>
</dbReference>
<gene>
    <name evidence="10" type="ORF">ENT08_10910</name>
</gene>
<keyword evidence="3" id="KW-0805">Transcription regulation</keyword>
<organism evidence="10">
    <name type="scientific">Desulfobacca acetoxidans</name>
    <dbReference type="NCBI Taxonomy" id="60893"/>
    <lineage>
        <taxon>Bacteria</taxon>
        <taxon>Pseudomonadati</taxon>
        <taxon>Thermodesulfobacteriota</taxon>
        <taxon>Desulfobaccia</taxon>
        <taxon>Desulfobaccales</taxon>
        <taxon>Desulfobaccaceae</taxon>
        <taxon>Desulfobacca</taxon>
    </lineage>
</organism>
<comment type="caution">
    <text evidence="10">The sequence shown here is derived from an EMBL/GenBank/DDBJ whole genome shotgun (WGS) entry which is preliminary data.</text>
</comment>
<evidence type="ECO:0000256" key="4">
    <source>
        <dbReference type="ARBA" id="ARBA00023125"/>
    </source>
</evidence>
<dbReference type="GO" id="GO:0006355">
    <property type="term" value="P:regulation of DNA-templated transcription"/>
    <property type="evidence" value="ECO:0007669"/>
    <property type="project" value="InterPro"/>
</dbReference>
<evidence type="ECO:0000256" key="7">
    <source>
        <dbReference type="PROSITE-ProRule" id="PRU00169"/>
    </source>
</evidence>
<dbReference type="SUPFAM" id="SSF52540">
    <property type="entry name" value="P-loop containing nucleoside triphosphate hydrolases"/>
    <property type="match status" value="1"/>
</dbReference>
<dbReference type="Gene3D" id="1.10.10.60">
    <property type="entry name" value="Homeodomain-like"/>
    <property type="match status" value="1"/>
</dbReference>
<dbReference type="CDD" id="cd00009">
    <property type="entry name" value="AAA"/>
    <property type="match status" value="1"/>
</dbReference>
<dbReference type="PANTHER" id="PTHR32071">
    <property type="entry name" value="TRANSCRIPTIONAL REGULATORY PROTEIN"/>
    <property type="match status" value="1"/>
</dbReference>
<keyword evidence="1" id="KW-0547">Nucleotide-binding</keyword>
<sequence>MRLAVVDDEVIVQKRLKQALAKDNHHVETYSSGEAFLKVQSVSPFDLVFLDVILPGIDGMETLRRIKSQGAATEVILITGRASLNAAIEAVKQGAFHYLAKPLKLDEVRHLARKALEHLRLREENRQLKEQLRHRQGWGEMVGVSPAMQEVFAMVRKVAPLDCHVLIRGESGTGKELVARAIHRESQRRDRPFMAFNCAGFTEELIASELFGYERGAFTGAVATKIGILEAAHQGTVFMDEIGDMPPSMQAKLLRVIQEGQIFRVGGTRPMQLDLRFIAASNKDLKREIQEGRFREDLYFRLNVVQIALPALRERPEDIPLLIQYFLSKYSRKFAKRVKGLDDQTREALLAYSYPGNVRELENIIERAVALAGGEILTLADLPLDLREYSVTPYQEWPPLEDQERDYIRKVLEYSHYNIGQTARILNLPRTTLWRKMKKYGLAKSTGDAS</sequence>
<dbReference type="PANTHER" id="PTHR32071:SF119">
    <property type="entry name" value="SIGMA L-DEPENDENT TRANSCRIPTIONAL REGULATOR YPLP-RELATED"/>
    <property type="match status" value="1"/>
</dbReference>
<dbReference type="InterPro" id="IPR011006">
    <property type="entry name" value="CheY-like_superfamily"/>
</dbReference>
<keyword evidence="4" id="KW-0238">DNA-binding</keyword>
<dbReference type="GO" id="GO:0000160">
    <property type="term" value="P:phosphorelay signal transduction system"/>
    <property type="evidence" value="ECO:0007669"/>
    <property type="project" value="InterPro"/>
</dbReference>
<dbReference type="InterPro" id="IPR058031">
    <property type="entry name" value="AAA_lid_NorR"/>
</dbReference>
<dbReference type="PROSITE" id="PS00688">
    <property type="entry name" value="SIGMA54_INTERACT_3"/>
    <property type="match status" value="1"/>
</dbReference>
<dbReference type="SMART" id="SM00382">
    <property type="entry name" value="AAA"/>
    <property type="match status" value="1"/>
</dbReference>
<dbReference type="PROSITE" id="PS00675">
    <property type="entry name" value="SIGMA54_INTERACT_1"/>
    <property type="match status" value="1"/>
</dbReference>
<dbReference type="FunFam" id="3.40.50.300:FF:000006">
    <property type="entry name" value="DNA-binding transcriptional regulator NtrC"/>
    <property type="match status" value="1"/>
</dbReference>
<evidence type="ECO:0000313" key="10">
    <source>
        <dbReference type="EMBL" id="HGS06220.1"/>
    </source>
</evidence>
<dbReference type="Pfam" id="PF00072">
    <property type="entry name" value="Response_reg"/>
    <property type="match status" value="1"/>
</dbReference>
<reference evidence="10" key="1">
    <citation type="journal article" date="2020" name="mSystems">
        <title>Genome- and Community-Level Interaction Insights into Carbon Utilization and Element Cycling Functions of Hydrothermarchaeota in Hydrothermal Sediment.</title>
        <authorList>
            <person name="Zhou Z."/>
            <person name="Liu Y."/>
            <person name="Xu W."/>
            <person name="Pan J."/>
            <person name="Luo Z.H."/>
            <person name="Li M."/>
        </authorList>
    </citation>
    <scope>NUCLEOTIDE SEQUENCE [LARGE SCALE GENOMIC DNA]</scope>
    <source>
        <strain evidence="10">SpSt-548</strain>
    </source>
</reference>
<feature type="modified residue" description="4-aspartylphosphate" evidence="7">
    <location>
        <position position="51"/>
    </location>
</feature>
<dbReference type="FunFam" id="1.10.8.60:FF:000014">
    <property type="entry name" value="DNA-binding transcriptional regulator NtrC"/>
    <property type="match status" value="1"/>
</dbReference>
<evidence type="ECO:0000256" key="2">
    <source>
        <dbReference type="ARBA" id="ARBA00022840"/>
    </source>
</evidence>
<evidence type="ECO:0000256" key="6">
    <source>
        <dbReference type="ARBA" id="ARBA00023163"/>
    </source>
</evidence>
<evidence type="ECO:0000259" key="9">
    <source>
        <dbReference type="PROSITE" id="PS50110"/>
    </source>
</evidence>
<dbReference type="AlphaFoldDB" id="A0A7V4GA64"/>
<dbReference type="SUPFAM" id="SSF46689">
    <property type="entry name" value="Homeodomain-like"/>
    <property type="match status" value="1"/>
</dbReference>
<dbReference type="EMBL" id="DSXI01000652">
    <property type="protein sequence ID" value="HGS06220.1"/>
    <property type="molecule type" value="Genomic_DNA"/>
</dbReference>
<dbReference type="InterPro" id="IPR025662">
    <property type="entry name" value="Sigma_54_int_dom_ATP-bd_1"/>
</dbReference>
<name>A0A7V4GA64_9BACT</name>
<keyword evidence="5" id="KW-0010">Activator</keyword>
<evidence type="ECO:0000256" key="5">
    <source>
        <dbReference type="ARBA" id="ARBA00023159"/>
    </source>
</evidence>
<dbReference type="PROSITE" id="PS50045">
    <property type="entry name" value="SIGMA54_INTERACT_4"/>
    <property type="match status" value="1"/>
</dbReference>
<feature type="domain" description="Sigma-54 factor interaction" evidence="8">
    <location>
        <begin position="141"/>
        <end position="370"/>
    </location>
</feature>
<dbReference type="GO" id="GO:0043565">
    <property type="term" value="F:sequence-specific DNA binding"/>
    <property type="evidence" value="ECO:0007669"/>
    <property type="project" value="InterPro"/>
</dbReference>
<dbReference type="Pfam" id="PF00158">
    <property type="entry name" value="Sigma54_activat"/>
    <property type="match status" value="1"/>
</dbReference>
<keyword evidence="2" id="KW-0067">ATP-binding</keyword>
<accession>A0A7V4GA64</accession>
<dbReference type="InterPro" id="IPR027417">
    <property type="entry name" value="P-loop_NTPase"/>
</dbReference>
<dbReference type="InterPro" id="IPR001789">
    <property type="entry name" value="Sig_transdc_resp-reg_receiver"/>
</dbReference>
<dbReference type="Pfam" id="PF25601">
    <property type="entry name" value="AAA_lid_14"/>
    <property type="match status" value="1"/>
</dbReference>
<dbReference type="PROSITE" id="PS50110">
    <property type="entry name" value="RESPONSE_REGULATORY"/>
    <property type="match status" value="1"/>
</dbReference>
<evidence type="ECO:0000259" key="8">
    <source>
        <dbReference type="PROSITE" id="PS50045"/>
    </source>
</evidence>
<keyword evidence="6" id="KW-0804">Transcription</keyword>
<dbReference type="Gene3D" id="3.40.50.2300">
    <property type="match status" value="1"/>
</dbReference>
<dbReference type="PRINTS" id="PR01590">
    <property type="entry name" value="HTHFIS"/>
</dbReference>
<dbReference type="Gene3D" id="1.10.8.60">
    <property type="match status" value="1"/>
</dbReference>
<dbReference type="Pfam" id="PF02954">
    <property type="entry name" value="HTH_8"/>
    <property type="match status" value="1"/>
</dbReference>
<evidence type="ECO:0000256" key="3">
    <source>
        <dbReference type="ARBA" id="ARBA00023015"/>
    </source>
</evidence>
<dbReference type="InterPro" id="IPR009057">
    <property type="entry name" value="Homeodomain-like_sf"/>
</dbReference>
<evidence type="ECO:0000256" key="1">
    <source>
        <dbReference type="ARBA" id="ARBA00022741"/>
    </source>
</evidence>